<gene>
    <name evidence="2" type="ORF">PF009_g27380</name>
</gene>
<sequence>MARSAAQQRTPNRLRRRNRPPPLPLPVKHYCFEAHRPTVLVLARGVQVDAGLAGQEPCHPRDCRESVQMPANLYQVEDALMPPVPGIKPAAALTADVLDENACDTHTASLAPTLLRKLRTTTSSAVASALAPTPCSLIPSQTLPLFQPSFFQLARGVATSAPAVFHVTSESIRRGMTVTGSYEPLYALQHSSAMLLNSVLPQTTGDNAKCSDYIAHESGVVTFNSRGIVRDMVSMKIKKLVWHGMDSEEGKDQLVVKHLVKQGEDMKRCDHGPGGVCEASISEFAAESAMQVRALPLPDQLNVRLSVKTGDPLTACRDNIAPIDFLFPVATGYGGLRGTVEDMFARQLPNVWHSDIDLYLKPSNNAPQQNFSVIQEGERDFKVQLETVWYIARLRKNGQADFRLGVFAYVPRPQRATTLRRATTARVEEQAPRIAEFVREHAIAAGPATQRYMSVQQARLPEESPIQTPDDTTFRQLQ</sequence>
<accession>A0A6A3DXI0</accession>
<evidence type="ECO:0000256" key="1">
    <source>
        <dbReference type="SAM" id="MobiDB-lite"/>
    </source>
</evidence>
<comment type="caution">
    <text evidence="2">The sequence shown here is derived from an EMBL/GenBank/DDBJ whole genome shotgun (WGS) entry which is preliminary data.</text>
</comment>
<dbReference type="Proteomes" id="UP000429523">
    <property type="component" value="Unassembled WGS sequence"/>
</dbReference>
<evidence type="ECO:0000313" key="2">
    <source>
        <dbReference type="EMBL" id="KAE8922358.1"/>
    </source>
</evidence>
<feature type="region of interest" description="Disordered" evidence="1">
    <location>
        <begin position="459"/>
        <end position="478"/>
    </location>
</feature>
<organism evidence="2 3">
    <name type="scientific">Phytophthora fragariae</name>
    <dbReference type="NCBI Taxonomy" id="53985"/>
    <lineage>
        <taxon>Eukaryota</taxon>
        <taxon>Sar</taxon>
        <taxon>Stramenopiles</taxon>
        <taxon>Oomycota</taxon>
        <taxon>Peronosporomycetes</taxon>
        <taxon>Peronosporales</taxon>
        <taxon>Peronosporaceae</taxon>
        <taxon>Phytophthora</taxon>
    </lineage>
</organism>
<dbReference type="EMBL" id="QXGF01003123">
    <property type="protein sequence ID" value="KAE8922358.1"/>
    <property type="molecule type" value="Genomic_DNA"/>
</dbReference>
<reference evidence="2 3" key="1">
    <citation type="submission" date="2018-08" db="EMBL/GenBank/DDBJ databases">
        <title>Genomic investigation of the strawberry pathogen Phytophthora fragariae indicates pathogenicity is determined by transcriptional variation in three key races.</title>
        <authorList>
            <person name="Adams T.M."/>
            <person name="Armitage A.D."/>
            <person name="Sobczyk M.K."/>
            <person name="Bates H.J."/>
            <person name="Dunwell J.M."/>
            <person name="Nellist C.F."/>
            <person name="Harrison R.J."/>
        </authorList>
    </citation>
    <scope>NUCLEOTIDE SEQUENCE [LARGE SCALE GENOMIC DNA]</scope>
    <source>
        <strain evidence="2 3">NOV-9</strain>
    </source>
</reference>
<dbReference type="AlphaFoldDB" id="A0A6A3DXI0"/>
<evidence type="ECO:0000313" key="3">
    <source>
        <dbReference type="Proteomes" id="UP000429523"/>
    </source>
</evidence>
<name>A0A6A3DXI0_9STRA</name>
<proteinExistence type="predicted"/>
<feature type="compositionally biased region" description="Polar residues" evidence="1">
    <location>
        <begin position="465"/>
        <end position="478"/>
    </location>
</feature>
<feature type="compositionally biased region" description="Polar residues" evidence="1">
    <location>
        <begin position="1"/>
        <end position="10"/>
    </location>
</feature>
<protein>
    <submittedName>
        <fullName evidence="2">Uncharacterized protein</fullName>
    </submittedName>
</protein>
<feature type="region of interest" description="Disordered" evidence="1">
    <location>
        <begin position="1"/>
        <end position="22"/>
    </location>
</feature>